<organism evidence="1 2">
    <name type="scientific">Gigaspora margarita</name>
    <dbReference type="NCBI Taxonomy" id="4874"/>
    <lineage>
        <taxon>Eukaryota</taxon>
        <taxon>Fungi</taxon>
        <taxon>Fungi incertae sedis</taxon>
        <taxon>Mucoromycota</taxon>
        <taxon>Glomeromycotina</taxon>
        <taxon>Glomeromycetes</taxon>
        <taxon>Diversisporales</taxon>
        <taxon>Gigasporaceae</taxon>
        <taxon>Gigaspora</taxon>
    </lineage>
</organism>
<dbReference type="Proteomes" id="UP000789901">
    <property type="component" value="Unassembled WGS sequence"/>
</dbReference>
<protein>
    <submittedName>
        <fullName evidence="1">19620_t:CDS:1</fullName>
    </submittedName>
</protein>
<name>A0ABM8W3L7_GIGMA</name>
<evidence type="ECO:0000313" key="2">
    <source>
        <dbReference type="Proteomes" id="UP000789901"/>
    </source>
</evidence>
<evidence type="ECO:0000313" key="1">
    <source>
        <dbReference type="EMBL" id="CAG8516265.1"/>
    </source>
</evidence>
<dbReference type="EMBL" id="CAJVQB010000988">
    <property type="protein sequence ID" value="CAG8516265.1"/>
    <property type="molecule type" value="Genomic_DNA"/>
</dbReference>
<reference evidence="1 2" key="1">
    <citation type="submission" date="2021-06" db="EMBL/GenBank/DDBJ databases">
        <authorList>
            <person name="Kallberg Y."/>
            <person name="Tangrot J."/>
            <person name="Rosling A."/>
        </authorList>
    </citation>
    <scope>NUCLEOTIDE SEQUENCE [LARGE SCALE GENOMIC DNA]</scope>
    <source>
        <strain evidence="1 2">120-4 pot B 10/14</strain>
    </source>
</reference>
<accession>A0ABM8W3L7</accession>
<comment type="caution">
    <text evidence="1">The sequence shown here is derived from an EMBL/GenBank/DDBJ whole genome shotgun (WGS) entry which is preliminary data.</text>
</comment>
<keyword evidence="2" id="KW-1185">Reference proteome</keyword>
<gene>
    <name evidence="1" type="ORF">GMARGA_LOCUS2931</name>
</gene>
<proteinExistence type="predicted"/>
<sequence length="227" mass="26530">SGKDKEIAQLLKTNANIVCIFKHTIELHNWLDHLQVYKYRTRKKLAVTTKQEEVTKEVLIKQEYGYQNYSIQELTNKIPNLEAEEQNNSEGSEMKAEEVINEIQQHQSSEDNNLEYGLLKKQIRAQSTSLQNKQHKIVEKDKEYSADDISINMHKRTVTTKQEEKLKEYKQECSESRDQDLETTKNISYKKKGKAKQDSASIIQEKENCEILAIISQILTRLNKLKE</sequence>
<feature type="non-terminal residue" evidence="1">
    <location>
        <position position="1"/>
    </location>
</feature>